<name>M7BNZ7_CHEMY</name>
<proteinExistence type="predicted"/>
<sequence length="95" mass="9899">MGLREAERAEGCAGAPSRSPHWPGSAESADVAGTVPTRPSGDRQLCVILDLGFTASREVVAQGGTVPQRRSPGPVADVVLSIIDRTAPILPIGRW</sequence>
<gene>
    <name evidence="2" type="ORF">UY3_03141</name>
</gene>
<dbReference type="EMBL" id="KB516140">
    <property type="protein sequence ID" value="EMP39636.1"/>
    <property type="molecule type" value="Genomic_DNA"/>
</dbReference>
<feature type="region of interest" description="Disordered" evidence="1">
    <location>
        <begin position="1"/>
        <end position="37"/>
    </location>
</feature>
<dbReference type="Proteomes" id="UP000031443">
    <property type="component" value="Unassembled WGS sequence"/>
</dbReference>
<evidence type="ECO:0000313" key="2">
    <source>
        <dbReference type="EMBL" id="EMP39636.1"/>
    </source>
</evidence>
<accession>M7BNZ7</accession>
<keyword evidence="3" id="KW-1185">Reference proteome</keyword>
<evidence type="ECO:0000313" key="3">
    <source>
        <dbReference type="Proteomes" id="UP000031443"/>
    </source>
</evidence>
<reference evidence="3" key="1">
    <citation type="journal article" date="2013" name="Nat. Genet.">
        <title>The draft genomes of soft-shell turtle and green sea turtle yield insights into the development and evolution of the turtle-specific body plan.</title>
        <authorList>
            <person name="Wang Z."/>
            <person name="Pascual-Anaya J."/>
            <person name="Zadissa A."/>
            <person name="Li W."/>
            <person name="Niimura Y."/>
            <person name="Huang Z."/>
            <person name="Li C."/>
            <person name="White S."/>
            <person name="Xiong Z."/>
            <person name="Fang D."/>
            <person name="Wang B."/>
            <person name="Ming Y."/>
            <person name="Chen Y."/>
            <person name="Zheng Y."/>
            <person name="Kuraku S."/>
            <person name="Pignatelli M."/>
            <person name="Herrero J."/>
            <person name="Beal K."/>
            <person name="Nozawa M."/>
            <person name="Li Q."/>
            <person name="Wang J."/>
            <person name="Zhang H."/>
            <person name="Yu L."/>
            <person name="Shigenobu S."/>
            <person name="Wang J."/>
            <person name="Liu J."/>
            <person name="Flicek P."/>
            <person name="Searle S."/>
            <person name="Wang J."/>
            <person name="Kuratani S."/>
            <person name="Yin Y."/>
            <person name="Aken B."/>
            <person name="Zhang G."/>
            <person name="Irie N."/>
        </authorList>
    </citation>
    <scope>NUCLEOTIDE SEQUENCE [LARGE SCALE GENOMIC DNA]</scope>
</reference>
<evidence type="ECO:0000256" key="1">
    <source>
        <dbReference type="SAM" id="MobiDB-lite"/>
    </source>
</evidence>
<feature type="compositionally biased region" description="Basic and acidic residues" evidence="1">
    <location>
        <begin position="1"/>
        <end position="10"/>
    </location>
</feature>
<protein>
    <submittedName>
        <fullName evidence="2">Uncharacterized protein</fullName>
    </submittedName>
</protein>
<organism evidence="2 3">
    <name type="scientific">Chelonia mydas</name>
    <name type="common">Green sea-turtle</name>
    <name type="synonym">Chelonia agassizi</name>
    <dbReference type="NCBI Taxonomy" id="8469"/>
    <lineage>
        <taxon>Eukaryota</taxon>
        <taxon>Metazoa</taxon>
        <taxon>Chordata</taxon>
        <taxon>Craniata</taxon>
        <taxon>Vertebrata</taxon>
        <taxon>Euteleostomi</taxon>
        <taxon>Archelosauria</taxon>
        <taxon>Testudinata</taxon>
        <taxon>Testudines</taxon>
        <taxon>Cryptodira</taxon>
        <taxon>Durocryptodira</taxon>
        <taxon>Americhelydia</taxon>
        <taxon>Chelonioidea</taxon>
        <taxon>Cheloniidae</taxon>
        <taxon>Chelonia</taxon>
    </lineage>
</organism>
<dbReference type="AlphaFoldDB" id="M7BNZ7"/>